<protein>
    <submittedName>
        <fullName evidence="3">Uncharacterized protein</fullName>
    </submittedName>
</protein>
<evidence type="ECO:0000313" key="3">
    <source>
        <dbReference type="EMBL" id="CAG9319490.1"/>
    </source>
</evidence>
<evidence type="ECO:0000256" key="1">
    <source>
        <dbReference type="SAM" id="Coils"/>
    </source>
</evidence>
<evidence type="ECO:0000256" key="2">
    <source>
        <dbReference type="SAM" id="MobiDB-lite"/>
    </source>
</evidence>
<dbReference type="AlphaFoldDB" id="A0AAU9IY55"/>
<reference evidence="3" key="1">
    <citation type="submission" date="2021-09" db="EMBL/GenBank/DDBJ databases">
        <authorList>
            <consortium name="AG Swart"/>
            <person name="Singh M."/>
            <person name="Singh A."/>
            <person name="Seah K."/>
            <person name="Emmerich C."/>
        </authorList>
    </citation>
    <scope>NUCLEOTIDE SEQUENCE</scope>
    <source>
        <strain evidence="3">ATCC30299</strain>
    </source>
</reference>
<accession>A0AAU9IY55</accession>
<keyword evidence="4" id="KW-1185">Reference proteome</keyword>
<proteinExistence type="predicted"/>
<gene>
    <name evidence="3" type="ORF">BSTOLATCC_MIC24041</name>
</gene>
<evidence type="ECO:0000313" key="4">
    <source>
        <dbReference type="Proteomes" id="UP001162131"/>
    </source>
</evidence>
<comment type="caution">
    <text evidence="3">The sequence shown here is derived from an EMBL/GenBank/DDBJ whole genome shotgun (WGS) entry which is preliminary data.</text>
</comment>
<name>A0AAU9IY55_9CILI</name>
<feature type="coiled-coil region" evidence="1">
    <location>
        <begin position="762"/>
        <end position="941"/>
    </location>
</feature>
<sequence>MLSPDKESHSQNEPTPELYSPRPNSVEKDYNEQLTSLRNQYDQRLKSISSNIQMFLQELCGDDIFNAMRENPLSQDYALQRIEEMFEHSMNSEREVTIHRLTQELAEKDGYIVRLENDNKWLTSTCQDLEIKRKKEKIDTETASKNAKELNEELEETKRKLADTLKRKEKEWNEKLDELIRSKSQTFQSPSAQSKQEMENLLKEKDREIREIKQELEKYLQQVKFPNKNLDMQNQLERIKFENERLKEMNENLKREVNEAVLQSQSYQQRYEQEIYKFDKLKEELLEDFKRKLKKFKQKIVSQKEKIGNLRIEAEKFSEKENELKREIEKMKMETQNAKYDAQEKIRQIIAEYNKKEIEITDELQGKIEATKNHYTQLIAKKELESRQELDLEISKIQDAQKSAKIAYESKINNYESNFISKNLFSQLLEEKEKLLTRDFKAKTENLTWDFSKKEEENANLIEKLRIENENLRVKVENNKEMTKKMGESFSKRLNDPWNNETLENYPRSPIRKSPDFEKINELETLLEISNQKVRQTQDKYEEILSNMVEKSSLIESQAIINNLQSAISNKEKTIIRLEAELSMMEDTLKELAKENKEILAKQAHIKNELNNKSIESVKGEIKKLKEALASKIKENSELKNEMKRLDNFCFEVTTKNRSYLENSKHKAKLDILALKRELKQLRQTFEFEFMVFVKNLSRTFGEIHNKLKDTQNRSKSVSFRKIATAIDPNNQELMQYCNDELSLISIIKNKISQKNDISVDFNKIRSEYENLVRENKILKKNISLKSSDIDALQKEATKITMLMKSEYEKKVKKIKEKYTKEISSLKAQIKSLNDNKEGLESQLENIKIDHSEELENLKTDLEFKIDCLQQEITRLTNTPSPEFPQKEVSFLKKKVTDLERNLLREQSQKSQILRNKSDEIQNLNQTIDKLSKVIEEKSIEDTFSTRRSLEATLSPKY</sequence>
<feature type="region of interest" description="Disordered" evidence="2">
    <location>
        <begin position="1"/>
        <end position="25"/>
    </location>
</feature>
<dbReference type="Proteomes" id="UP001162131">
    <property type="component" value="Unassembled WGS sequence"/>
</dbReference>
<keyword evidence="1" id="KW-0175">Coiled coil</keyword>
<feature type="coiled-coil region" evidence="1">
    <location>
        <begin position="112"/>
        <end position="341"/>
    </location>
</feature>
<dbReference type="EMBL" id="CAJZBQ010000023">
    <property type="protein sequence ID" value="CAG9319490.1"/>
    <property type="molecule type" value="Genomic_DNA"/>
</dbReference>
<feature type="compositionally biased region" description="Basic and acidic residues" evidence="2">
    <location>
        <begin position="1"/>
        <end position="10"/>
    </location>
</feature>
<organism evidence="3 4">
    <name type="scientific">Blepharisma stoltei</name>
    <dbReference type="NCBI Taxonomy" id="1481888"/>
    <lineage>
        <taxon>Eukaryota</taxon>
        <taxon>Sar</taxon>
        <taxon>Alveolata</taxon>
        <taxon>Ciliophora</taxon>
        <taxon>Postciliodesmatophora</taxon>
        <taxon>Heterotrichea</taxon>
        <taxon>Heterotrichida</taxon>
        <taxon>Blepharismidae</taxon>
        <taxon>Blepharisma</taxon>
    </lineage>
</organism>
<feature type="coiled-coil region" evidence="1">
    <location>
        <begin position="451"/>
        <end position="482"/>
    </location>
</feature>
<feature type="coiled-coil region" evidence="1">
    <location>
        <begin position="520"/>
        <end position="685"/>
    </location>
</feature>